<gene>
    <name evidence="2" type="ORF">ABDK96_16810</name>
</gene>
<accession>A0ABV0IPC4</accession>
<dbReference type="EMBL" id="JBDXMX010000017">
    <property type="protein sequence ID" value="MEO9249340.1"/>
    <property type="molecule type" value="Genomic_DNA"/>
</dbReference>
<sequence length="179" mass="18980">MTQYRSRLLVLNRTTTGADGQERTVLMAGRRFLRRLDLSRQPVLRSVLGTFVLLLGLFGMHAGVGTGAVVAGIDTSVLSASQQLEPMVTGTSSLISEDVLMAQPPEGAAFGQGLPYCALEAGGDACASSLTVPSLVLDLAPREHTSFPGQGLTAPPLPWVVHFRLPWTPSLVQLAISRT</sequence>
<comment type="caution">
    <text evidence="2">The sequence shown here is derived from an EMBL/GenBank/DDBJ whole genome shotgun (WGS) entry which is preliminary data.</text>
</comment>
<evidence type="ECO:0000313" key="2">
    <source>
        <dbReference type="EMBL" id="MEO9249340.1"/>
    </source>
</evidence>
<protein>
    <submittedName>
        <fullName evidence="2">Uncharacterized protein</fullName>
    </submittedName>
</protein>
<feature type="transmembrane region" description="Helical" evidence="1">
    <location>
        <begin position="43"/>
        <end position="64"/>
    </location>
</feature>
<keyword evidence="1" id="KW-0812">Transmembrane</keyword>
<organism evidence="2 3">
    <name type="scientific">Citricoccus nitrophenolicus</name>
    <dbReference type="NCBI Taxonomy" id="863575"/>
    <lineage>
        <taxon>Bacteria</taxon>
        <taxon>Bacillati</taxon>
        <taxon>Actinomycetota</taxon>
        <taxon>Actinomycetes</taxon>
        <taxon>Micrococcales</taxon>
        <taxon>Micrococcaceae</taxon>
        <taxon>Citricoccus</taxon>
    </lineage>
</organism>
<evidence type="ECO:0000256" key="1">
    <source>
        <dbReference type="SAM" id="Phobius"/>
    </source>
</evidence>
<reference evidence="2 3" key="1">
    <citation type="submission" date="2024-05" db="EMBL/GenBank/DDBJ databases">
        <authorList>
            <person name="Yi C."/>
        </authorList>
    </citation>
    <scope>NUCLEOTIDE SEQUENCE [LARGE SCALE GENOMIC DNA]</scope>
    <source>
        <strain evidence="2 3">XS13</strain>
    </source>
</reference>
<evidence type="ECO:0000313" key="3">
    <source>
        <dbReference type="Proteomes" id="UP001484097"/>
    </source>
</evidence>
<keyword evidence="1" id="KW-0472">Membrane</keyword>
<keyword evidence="3" id="KW-1185">Reference proteome</keyword>
<dbReference type="RefSeq" id="WP_347922251.1">
    <property type="nucleotide sequence ID" value="NZ_JBDXMX010000017.1"/>
</dbReference>
<dbReference type="Proteomes" id="UP001484097">
    <property type="component" value="Unassembled WGS sequence"/>
</dbReference>
<name>A0ABV0IPC4_9MICC</name>
<proteinExistence type="predicted"/>
<keyword evidence="1" id="KW-1133">Transmembrane helix</keyword>